<reference evidence="6 7" key="1">
    <citation type="journal article" date="2013" name="Biodegradation">
        <title>Quantitative proteomic analysis of ibuprofen-degrading Patulibacter sp. strain I11.</title>
        <authorList>
            <person name="Almeida B."/>
            <person name="Kjeldal H."/>
            <person name="Lolas I."/>
            <person name="Knudsen A.D."/>
            <person name="Carvalho G."/>
            <person name="Nielsen K.L."/>
            <person name="Barreto Crespo M.T."/>
            <person name="Stensballe A."/>
            <person name="Nielsen J.L."/>
        </authorList>
    </citation>
    <scope>NUCLEOTIDE SEQUENCE [LARGE SCALE GENOMIC DNA]</scope>
    <source>
        <strain evidence="6 7">I11</strain>
    </source>
</reference>
<dbReference type="InterPro" id="IPR009057">
    <property type="entry name" value="Homeodomain-like_sf"/>
</dbReference>
<keyword evidence="7" id="KW-1185">Reference proteome</keyword>
<evidence type="ECO:0000313" key="6">
    <source>
        <dbReference type="EMBL" id="EHN09169.1"/>
    </source>
</evidence>
<gene>
    <name evidence="6" type="ORF">PAI11_39760</name>
</gene>
<dbReference type="Pfam" id="PF00440">
    <property type="entry name" value="TetR_N"/>
    <property type="match status" value="1"/>
</dbReference>
<dbReference type="InterPro" id="IPR041490">
    <property type="entry name" value="KstR2_TetR_C"/>
</dbReference>
<feature type="DNA-binding region" description="H-T-H motif" evidence="4">
    <location>
        <begin position="40"/>
        <end position="59"/>
    </location>
</feature>
<dbReference type="GO" id="GO:0000976">
    <property type="term" value="F:transcription cis-regulatory region binding"/>
    <property type="evidence" value="ECO:0007669"/>
    <property type="project" value="TreeGrafter"/>
</dbReference>
<dbReference type="EMBL" id="AGUD01000299">
    <property type="protein sequence ID" value="EHN09169.1"/>
    <property type="molecule type" value="Genomic_DNA"/>
</dbReference>
<keyword evidence="3" id="KW-0804">Transcription</keyword>
<comment type="caution">
    <text evidence="6">The sequence shown here is derived from an EMBL/GenBank/DDBJ whole genome shotgun (WGS) entry which is preliminary data.</text>
</comment>
<dbReference type="PANTHER" id="PTHR30055:SF238">
    <property type="entry name" value="MYCOFACTOCIN BIOSYNTHESIS TRANSCRIPTIONAL REGULATOR MFTR-RELATED"/>
    <property type="match status" value="1"/>
</dbReference>
<feature type="domain" description="HTH tetR-type" evidence="5">
    <location>
        <begin position="17"/>
        <end position="77"/>
    </location>
</feature>
<keyword evidence="1" id="KW-0805">Transcription regulation</keyword>
<accession>H0EAV1</accession>
<proteinExistence type="predicted"/>
<dbReference type="InterPro" id="IPR001647">
    <property type="entry name" value="HTH_TetR"/>
</dbReference>
<dbReference type="Gene3D" id="1.10.357.10">
    <property type="entry name" value="Tetracycline Repressor, domain 2"/>
    <property type="match status" value="1"/>
</dbReference>
<dbReference type="Proteomes" id="UP000005143">
    <property type="component" value="Unassembled WGS sequence"/>
</dbReference>
<dbReference type="SUPFAM" id="SSF48498">
    <property type="entry name" value="Tetracyclin repressor-like, C-terminal domain"/>
    <property type="match status" value="1"/>
</dbReference>
<protein>
    <submittedName>
        <fullName evidence="6">Transcriptional regulator TetR family</fullName>
    </submittedName>
</protein>
<evidence type="ECO:0000256" key="2">
    <source>
        <dbReference type="ARBA" id="ARBA00023125"/>
    </source>
</evidence>
<dbReference type="RefSeq" id="WP_007578513.1">
    <property type="nucleotide sequence ID" value="NZ_AGUD01000299.1"/>
</dbReference>
<name>H0EAV1_9ACTN</name>
<dbReference type="AlphaFoldDB" id="H0EAV1"/>
<organism evidence="6 7">
    <name type="scientific">Patulibacter medicamentivorans</name>
    <dbReference type="NCBI Taxonomy" id="1097667"/>
    <lineage>
        <taxon>Bacteria</taxon>
        <taxon>Bacillati</taxon>
        <taxon>Actinomycetota</taxon>
        <taxon>Thermoleophilia</taxon>
        <taxon>Solirubrobacterales</taxon>
        <taxon>Patulibacteraceae</taxon>
        <taxon>Patulibacter</taxon>
    </lineage>
</organism>
<evidence type="ECO:0000313" key="7">
    <source>
        <dbReference type="Proteomes" id="UP000005143"/>
    </source>
</evidence>
<evidence type="ECO:0000259" key="5">
    <source>
        <dbReference type="PROSITE" id="PS50977"/>
    </source>
</evidence>
<dbReference type="GO" id="GO:0003700">
    <property type="term" value="F:DNA-binding transcription factor activity"/>
    <property type="evidence" value="ECO:0007669"/>
    <property type="project" value="TreeGrafter"/>
</dbReference>
<dbReference type="PANTHER" id="PTHR30055">
    <property type="entry name" value="HTH-TYPE TRANSCRIPTIONAL REGULATOR RUTR"/>
    <property type="match status" value="1"/>
</dbReference>
<dbReference type="InterPro" id="IPR036271">
    <property type="entry name" value="Tet_transcr_reg_TetR-rel_C_sf"/>
</dbReference>
<evidence type="ECO:0000256" key="1">
    <source>
        <dbReference type="ARBA" id="ARBA00023015"/>
    </source>
</evidence>
<dbReference type="OrthoDB" id="7505659at2"/>
<evidence type="ECO:0000256" key="4">
    <source>
        <dbReference type="PROSITE-ProRule" id="PRU00335"/>
    </source>
</evidence>
<dbReference type="Pfam" id="PF17932">
    <property type="entry name" value="TetR_C_24"/>
    <property type="match status" value="1"/>
</dbReference>
<evidence type="ECO:0000256" key="3">
    <source>
        <dbReference type="ARBA" id="ARBA00023163"/>
    </source>
</evidence>
<dbReference type="PROSITE" id="PS50977">
    <property type="entry name" value="HTH_TETR_2"/>
    <property type="match status" value="1"/>
</dbReference>
<dbReference type="InterPro" id="IPR050109">
    <property type="entry name" value="HTH-type_TetR-like_transc_reg"/>
</dbReference>
<keyword evidence="2 4" id="KW-0238">DNA-binding</keyword>
<sequence length="226" mass="24787">MKQRTTPADPIAAARTADQRRRLLRGIATAVDEKGFAATTIADIVGHARVSKRTFYEHFDDKLDCFLASYRAGSALLLRRMAAGAEGDGPWPQRMQAAIRAYLGVLADTPAVTRTFAIEIQAAGPEALELRREMHRRSAEQLRTLVDEVRREHPELRPLSPAMAAAIVGAMTELIVVALADRGDETLRDLDREIVFLLHAVLTAPELPEEVGAPHPQTTDPEGPMP</sequence>
<dbReference type="SUPFAM" id="SSF46689">
    <property type="entry name" value="Homeodomain-like"/>
    <property type="match status" value="1"/>
</dbReference>